<dbReference type="InterPro" id="IPR014710">
    <property type="entry name" value="RmlC-like_jellyroll"/>
</dbReference>
<evidence type="ECO:0000313" key="2">
    <source>
        <dbReference type="EMBL" id="BCB95174.1"/>
    </source>
</evidence>
<dbReference type="EMBL" id="AP022873">
    <property type="protein sequence ID" value="BCB95174.1"/>
    <property type="molecule type" value="Genomic_DNA"/>
</dbReference>
<gene>
    <name evidence="2" type="ORF">JZK55_00960</name>
</gene>
<dbReference type="Gene3D" id="2.60.120.10">
    <property type="entry name" value="Jelly Rolls"/>
    <property type="match status" value="1"/>
</dbReference>
<dbReference type="PRINTS" id="PR00034">
    <property type="entry name" value="HTHCRP"/>
</dbReference>
<evidence type="ECO:0000313" key="3">
    <source>
        <dbReference type="Proteomes" id="UP000516360"/>
    </source>
</evidence>
<dbReference type="Proteomes" id="UP000516360">
    <property type="component" value="Chromosome"/>
</dbReference>
<dbReference type="SUPFAM" id="SSF46785">
    <property type="entry name" value="Winged helix' DNA-binding domain"/>
    <property type="match status" value="1"/>
</dbReference>
<proteinExistence type="predicted"/>
<sequence>MLIPSREFRGMVARYEDMRDFIFGLLSDRLTAVMALVEDVAFGRMDERLIDYIIEKSEDGILNATHQKIASDLGTSREVVSRLLKDFERKGKVILSRNSIQLKN</sequence>
<dbReference type="PROSITE" id="PS51063">
    <property type="entry name" value="HTH_CRP_2"/>
    <property type="match status" value="1"/>
</dbReference>
<dbReference type="KEGG" id="dtp:JZK55_00960"/>
<organism evidence="2 3">
    <name type="scientific">Dissulfurispira thermophila</name>
    <dbReference type="NCBI Taxonomy" id="2715679"/>
    <lineage>
        <taxon>Bacteria</taxon>
        <taxon>Pseudomonadati</taxon>
        <taxon>Nitrospirota</taxon>
        <taxon>Thermodesulfovibrionia</taxon>
        <taxon>Thermodesulfovibrionales</taxon>
        <taxon>Dissulfurispiraceae</taxon>
        <taxon>Dissulfurispira</taxon>
    </lineage>
</organism>
<accession>A0A7G1GXZ7</accession>
<dbReference type="SMART" id="SM00419">
    <property type="entry name" value="HTH_CRP"/>
    <property type="match status" value="1"/>
</dbReference>
<dbReference type="InterPro" id="IPR012318">
    <property type="entry name" value="HTH_CRP"/>
</dbReference>
<name>A0A7G1GXZ7_9BACT</name>
<dbReference type="InterPro" id="IPR036390">
    <property type="entry name" value="WH_DNA-bd_sf"/>
</dbReference>
<dbReference type="GO" id="GO:0006355">
    <property type="term" value="P:regulation of DNA-templated transcription"/>
    <property type="evidence" value="ECO:0007669"/>
    <property type="project" value="InterPro"/>
</dbReference>
<dbReference type="Pfam" id="PF13545">
    <property type="entry name" value="HTH_Crp_2"/>
    <property type="match status" value="1"/>
</dbReference>
<protein>
    <recommendedName>
        <fullName evidence="1">HTH crp-type domain-containing protein</fullName>
    </recommendedName>
</protein>
<dbReference type="GO" id="GO:0003677">
    <property type="term" value="F:DNA binding"/>
    <property type="evidence" value="ECO:0007669"/>
    <property type="project" value="InterPro"/>
</dbReference>
<dbReference type="AlphaFoldDB" id="A0A7G1GXZ7"/>
<keyword evidence="3" id="KW-1185">Reference proteome</keyword>
<feature type="domain" description="HTH crp-type" evidence="1">
    <location>
        <begin position="43"/>
        <end position="104"/>
    </location>
</feature>
<evidence type="ECO:0000259" key="1">
    <source>
        <dbReference type="PROSITE" id="PS51063"/>
    </source>
</evidence>
<reference evidence="2 3" key="1">
    <citation type="submission" date="2020-03" db="EMBL/GenBank/DDBJ databases">
        <title>Complete genome sequences of two sulfur-disproportionating bacterial strains T55J and Mzg5.</title>
        <authorList>
            <person name="Umezawa K."/>
            <person name="Kojima H."/>
            <person name="Kato Y."/>
            <person name="Fukui M."/>
        </authorList>
    </citation>
    <scope>NUCLEOTIDE SEQUENCE [LARGE SCALE GENOMIC DNA]</scope>
    <source>
        <strain evidence="2 3">T55J</strain>
    </source>
</reference>